<gene>
    <name evidence="6" type="ORF">F5050DRAFT_1574330</name>
</gene>
<keyword evidence="4" id="KW-0732">Signal</keyword>
<name>A0ABQ8Q985_9AGAR</name>
<dbReference type="InterPro" id="IPR002168">
    <property type="entry name" value="Lipase_GDXG_HIS_AS"/>
</dbReference>
<dbReference type="Gene3D" id="3.40.50.1820">
    <property type="entry name" value="alpha/beta hydrolase"/>
    <property type="match status" value="2"/>
</dbReference>
<evidence type="ECO:0000313" key="6">
    <source>
        <dbReference type="EMBL" id="KAJ3995089.1"/>
    </source>
</evidence>
<protein>
    <submittedName>
        <fullName evidence="6">Alpha/Beta hydrolase protein</fullName>
    </submittedName>
</protein>
<dbReference type="InterPro" id="IPR002018">
    <property type="entry name" value="CarbesteraseB"/>
</dbReference>
<accession>A0ABQ8Q985</accession>
<evidence type="ECO:0000256" key="1">
    <source>
        <dbReference type="ARBA" id="ARBA00005964"/>
    </source>
</evidence>
<comment type="similarity">
    <text evidence="1">Belongs to the type-B carboxylesterase/lipase family.</text>
</comment>
<organism evidence="6 7">
    <name type="scientific">Lentinula boryana</name>
    <dbReference type="NCBI Taxonomy" id="40481"/>
    <lineage>
        <taxon>Eukaryota</taxon>
        <taxon>Fungi</taxon>
        <taxon>Dikarya</taxon>
        <taxon>Basidiomycota</taxon>
        <taxon>Agaricomycotina</taxon>
        <taxon>Agaricomycetes</taxon>
        <taxon>Agaricomycetidae</taxon>
        <taxon>Agaricales</taxon>
        <taxon>Marasmiineae</taxon>
        <taxon>Omphalotaceae</taxon>
        <taxon>Lentinula</taxon>
    </lineage>
</organism>
<evidence type="ECO:0000256" key="4">
    <source>
        <dbReference type="SAM" id="SignalP"/>
    </source>
</evidence>
<comment type="similarity">
    <text evidence="2">Belongs to the 'GDXG' lipolytic enzyme family.</text>
</comment>
<dbReference type="InterPro" id="IPR050309">
    <property type="entry name" value="Type-B_Carboxylest/Lipase"/>
</dbReference>
<feature type="signal peptide" evidence="4">
    <location>
        <begin position="1"/>
        <end position="19"/>
    </location>
</feature>
<dbReference type="PROSITE" id="PS00941">
    <property type="entry name" value="CARBOXYLESTERASE_B_2"/>
    <property type="match status" value="2"/>
</dbReference>
<dbReference type="PROSITE" id="PS01173">
    <property type="entry name" value="LIPASE_GDXG_HIS"/>
    <property type="match status" value="1"/>
</dbReference>
<dbReference type="Pfam" id="PF00135">
    <property type="entry name" value="COesterase"/>
    <property type="match status" value="2"/>
</dbReference>
<evidence type="ECO:0000313" key="7">
    <source>
        <dbReference type="Proteomes" id="UP001163828"/>
    </source>
</evidence>
<dbReference type="InterPro" id="IPR019826">
    <property type="entry name" value="Carboxylesterase_B_AS"/>
</dbReference>
<dbReference type="Proteomes" id="UP001163828">
    <property type="component" value="Unassembled WGS sequence"/>
</dbReference>
<dbReference type="SUPFAM" id="SSF53474">
    <property type="entry name" value="alpha/beta-Hydrolases"/>
    <property type="match status" value="2"/>
</dbReference>
<proteinExistence type="inferred from homology"/>
<evidence type="ECO:0000256" key="3">
    <source>
        <dbReference type="ARBA" id="ARBA00022801"/>
    </source>
</evidence>
<keyword evidence="3 6" id="KW-0378">Hydrolase</keyword>
<reference evidence="6" key="1">
    <citation type="submission" date="2022-08" db="EMBL/GenBank/DDBJ databases">
        <authorList>
            <consortium name="DOE Joint Genome Institute"/>
            <person name="Min B."/>
            <person name="Riley R."/>
            <person name="Sierra-Patev S."/>
            <person name="Naranjo-Ortiz M."/>
            <person name="Looney B."/>
            <person name="Konkel Z."/>
            <person name="Slot J.C."/>
            <person name="Sakamoto Y."/>
            <person name="Steenwyk J.L."/>
            <person name="Rokas A."/>
            <person name="Carro J."/>
            <person name="Camarero S."/>
            <person name="Ferreira P."/>
            <person name="Molpeceres G."/>
            <person name="Ruiz-Duenas F.J."/>
            <person name="Serrano A."/>
            <person name="Henrissat B."/>
            <person name="Drula E."/>
            <person name="Hughes K.W."/>
            <person name="Mata J.L."/>
            <person name="Ishikawa N.K."/>
            <person name="Vargas-Isla R."/>
            <person name="Ushijima S."/>
            <person name="Smith C.A."/>
            <person name="Ahrendt S."/>
            <person name="Andreopoulos W."/>
            <person name="He G."/>
            <person name="Labutti K."/>
            <person name="Lipzen A."/>
            <person name="Ng V."/>
            <person name="Sandor L."/>
            <person name="Barry K."/>
            <person name="Martinez A.T."/>
            <person name="Xiao Y."/>
            <person name="Gibbons J.G."/>
            <person name="Terashima K."/>
            <person name="Hibbett D.S."/>
            <person name="Grigoriev I.V."/>
        </authorList>
    </citation>
    <scope>NUCLEOTIDE SEQUENCE</scope>
    <source>
        <strain evidence="6">TFB10827</strain>
    </source>
</reference>
<dbReference type="InterPro" id="IPR029058">
    <property type="entry name" value="AB_hydrolase_fold"/>
</dbReference>
<feature type="domain" description="Carboxylesterase type B" evidence="5">
    <location>
        <begin position="37"/>
        <end position="513"/>
    </location>
</feature>
<keyword evidence="7" id="KW-1185">Reference proteome</keyword>
<dbReference type="EMBL" id="MU790670">
    <property type="protein sequence ID" value="KAJ3995089.1"/>
    <property type="molecule type" value="Genomic_DNA"/>
</dbReference>
<evidence type="ECO:0000256" key="2">
    <source>
        <dbReference type="ARBA" id="ARBA00010515"/>
    </source>
</evidence>
<dbReference type="PROSITE" id="PS00122">
    <property type="entry name" value="CARBOXYLESTERASE_B_1"/>
    <property type="match status" value="2"/>
</dbReference>
<comment type="caution">
    <text evidence="6">The sequence shown here is derived from an EMBL/GenBank/DDBJ whole genome shotgun (WGS) entry which is preliminary data.</text>
</comment>
<dbReference type="PANTHER" id="PTHR11559">
    <property type="entry name" value="CARBOXYLESTERASE"/>
    <property type="match status" value="1"/>
</dbReference>
<feature type="chain" id="PRO_5046892704" evidence="4">
    <location>
        <begin position="20"/>
        <end position="1108"/>
    </location>
</feature>
<evidence type="ECO:0000259" key="5">
    <source>
        <dbReference type="Pfam" id="PF00135"/>
    </source>
</evidence>
<dbReference type="InterPro" id="IPR019819">
    <property type="entry name" value="Carboxylesterase_B_CS"/>
</dbReference>
<feature type="domain" description="Carboxylesterase type B" evidence="5">
    <location>
        <begin position="623"/>
        <end position="952"/>
    </location>
</feature>
<sequence length="1108" mass="120432">MTKLGITVFVLLSSTLVDASIYVRASNDTPIIDLGYAKYQGAFDSANNVTNYLGIRYAAPPTENLRWKAPQPPAVNISVVQLANTQPQACLQANQGESSTNPLENLDKRASASANPEDCLFLNVYFPGDTVPTESLPTLVWIHGGGYVAGDAASFTGSDLMREANNEIVLVIMQYRLGLFGFLAGSEVEENGDLNAGLLDQDFALRWVQTHISKFGGDPAKVTIWGESAGIVKNMIYHPGAGSVLQHIVAQDGRSSPQLFRGAITSSTFLPSQYFYNDTIPELLYSEVVSQAGCSSANDSLMCLRAVDATTLEAINSHINMEGFFGTFVFVPVVDGRFITQRPTEALKQGKINGKALLSFTNTNEGTTFVNQTDPITNVSLYASTLFPKFGSQQTQETEQLYANLGSSVQQDDLIMGESIFVCPTYYLLNAFAAFANSGWKVPVPPATHGSDLVYYFTSSLSQGTPAFNNTDFLAAFQDAFMSFVVSQNPNEKINSTITPFWNLYSQGDTEMVFNRTVDGQPDVHVNTTNQDLLRRCEWNVYHATSHGSFKARKSKWGKSLDCSNILLVLEFHHSPTQTSSRRSKGGSFDLTFILSLLCAVVSSAGAAGNSVPVIDLGYAQYQGAFDSTNNLTNYLGIRYAAPPIGDLRWKAPQSPAINNSVIQQANTQPSPCFQAPPGAASSNPYKLSKRAGADVTGDPTEDCLFLNVYFPGDVVPTVPLPTIVWIHGGGYLGGSAAIYTGSDLIRESKNGIVLVIIQYRLGVLGFLPGSEVKANGALNAGLLDQNFALRWVHTHISKFGGDPSKVTIWGESAGAGSVLQHVVAQDGQTSPQLFRGAITSSSFLPSQYMYNDSIPERLYSEVVSQANCSSKEDSLACLREVDATDLENINLAINEAGFFGLFVFVPVVDGSFITQRPTESLRQGKVNGKALLSVTNTNEGVIFVNETNPMNASLYASEVFPRFGPQVANVTARLYAPFGSLFVQDELIMGESIFICPTYYLLNAFQGNAWKGEFAIPPATHGSDVPYYFPSIEPPPFNNTDFLAAFQGAFLSFAVSQDPNEKIAQTITPYWELYARGNTEMVFNQTESNQTDIHVNTTSKYLLERCK</sequence>
<dbReference type="GO" id="GO:0016787">
    <property type="term" value="F:hydrolase activity"/>
    <property type="evidence" value="ECO:0007669"/>
    <property type="project" value="UniProtKB-KW"/>
</dbReference>